<dbReference type="AlphaFoldDB" id="X1K4D3"/>
<comment type="caution">
    <text evidence="1">The sequence shown here is derived from an EMBL/GenBank/DDBJ whole genome shotgun (WGS) entry which is preliminary data.</text>
</comment>
<organism evidence="1">
    <name type="scientific">marine sediment metagenome</name>
    <dbReference type="NCBI Taxonomy" id="412755"/>
    <lineage>
        <taxon>unclassified sequences</taxon>
        <taxon>metagenomes</taxon>
        <taxon>ecological metagenomes</taxon>
    </lineage>
</organism>
<name>X1K4D3_9ZZZZ</name>
<accession>X1K4D3</accession>
<protein>
    <submittedName>
        <fullName evidence="1">Uncharacterized protein</fullName>
    </submittedName>
</protein>
<sequence>MQDIFQQAADKIGEIAVEAVKLELAAQGHRLTGALIDSVTYQVKQTATGAMIEGLLLDYGIPVNTGVPASRIPYSGGRSGGGASAYIRGLQLFAQLKFRVSKKEALGIAFAIANKHKKEGMPTQRSKRFSKTGKRTGAIQDGLQNVERQIQEVINEVMTIYINGIMVTAFKSNLPDVKVT</sequence>
<gene>
    <name evidence="1" type="ORF">S06H3_05237</name>
</gene>
<evidence type="ECO:0000313" key="1">
    <source>
        <dbReference type="EMBL" id="GAI01423.1"/>
    </source>
</evidence>
<dbReference type="EMBL" id="BARV01001919">
    <property type="protein sequence ID" value="GAI01423.1"/>
    <property type="molecule type" value="Genomic_DNA"/>
</dbReference>
<reference evidence="1" key="1">
    <citation type="journal article" date="2014" name="Front. Microbiol.">
        <title>High frequency of phylogenetically diverse reductive dehalogenase-homologous genes in deep subseafloor sedimentary metagenomes.</title>
        <authorList>
            <person name="Kawai M."/>
            <person name="Futagami T."/>
            <person name="Toyoda A."/>
            <person name="Takaki Y."/>
            <person name="Nishi S."/>
            <person name="Hori S."/>
            <person name="Arai W."/>
            <person name="Tsubouchi T."/>
            <person name="Morono Y."/>
            <person name="Uchiyama I."/>
            <person name="Ito T."/>
            <person name="Fujiyama A."/>
            <person name="Inagaki F."/>
            <person name="Takami H."/>
        </authorList>
    </citation>
    <scope>NUCLEOTIDE SEQUENCE</scope>
    <source>
        <strain evidence="1">Expedition CK06-06</strain>
    </source>
</reference>
<proteinExistence type="predicted"/>